<sequence>QRNETRDSSIKGRANKASEAHQLNLASGHDTEKLEKSIILLNTSAVDPKGGSATSSESGEERAYHQFLERVFQARNAYRKSSTDVHRQENHKKQIEVGQQAEEEEKTTGVREGFVELVEGVDVRHNLANEPGGSQVFDFIRQWMLGKNETK</sequence>
<evidence type="ECO:0000256" key="1">
    <source>
        <dbReference type="SAM" id="MobiDB-lite"/>
    </source>
</evidence>
<keyword evidence="3" id="KW-1185">Reference proteome</keyword>
<feature type="non-terminal residue" evidence="2">
    <location>
        <position position="1"/>
    </location>
</feature>
<feature type="region of interest" description="Disordered" evidence="1">
    <location>
        <begin position="79"/>
        <end position="108"/>
    </location>
</feature>
<dbReference type="AlphaFoldDB" id="A0A2C6KNN1"/>
<feature type="compositionally biased region" description="Basic and acidic residues" evidence="1">
    <location>
        <begin position="81"/>
        <end position="95"/>
    </location>
</feature>
<gene>
    <name evidence="2" type="ORF">CSUI_007454</name>
</gene>
<dbReference type="VEuPathDB" id="ToxoDB:CSUI_007454"/>
<dbReference type="Proteomes" id="UP000221165">
    <property type="component" value="Unassembled WGS sequence"/>
</dbReference>
<dbReference type="EMBL" id="MIGC01003935">
    <property type="protein sequence ID" value="PHJ18719.1"/>
    <property type="molecule type" value="Genomic_DNA"/>
</dbReference>
<name>A0A2C6KNN1_9APIC</name>
<protein>
    <submittedName>
        <fullName evidence="2">Uncharacterized protein</fullName>
    </submittedName>
</protein>
<feature type="region of interest" description="Disordered" evidence="1">
    <location>
        <begin position="1"/>
        <end position="62"/>
    </location>
</feature>
<feature type="compositionally biased region" description="Basic and acidic residues" evidence="1">
    <location>
        <begin position="1"/>
        <end position="10"/>
    </location>
</feature>
<comment type="caution">
    <text evidence="2">The sequence shown here is derived from an EMBL/GenBank/DDBJ whole genome shotgun (WGS) entry which is preliminary data.</text>
</comment>
<proteinExistence type="predicted"/>
<accession>A0A2C6KNN1</accession>
<dbReference type="GeneID" id="94430810"/>
<reference evidence="2 3" key="1">
    <citation type="journal article" date="2017" name="Int. J. Parasitol.">
        <title>The genome of the protozoan parasite Cystoisospora suis and a reverse vaccinology approach to identify vaccine candidates.</title>
        <authorList>
            <person name="Palmieri N."/>
            <person name="Shrestha A."/>
            <person name="Ruttkowski B."/>
            <person name="Beck T."/>
            <person name="Vogl C."/>
            <person name="Tomley F."/>
            <person name="Blake D.P."/>
            <person name="Joachim A."/>
        </authorList>
    </citation>
    <scope>NUCLEOTIDE SEQUENCE [LARGE SCALE GENOMIC DNA]</scope>
    <source>
        <strain evidence="2 3">Wien I</strain>
    </source>
</reference>
<organism evidence="2 3">
    <name type="scientific">Cystoisospora suis</name>
    <dbReference type="NCBI Taxonomy" id="483139"/>
    <lineage>
        <taxon>Eukaryota</taxon>
        <taxon>Sar</taxon>
        <taxon>Alveolata</taxon>
        <taxon>Apicomplexa</taxon>
        <taxon>Conoidasida</taxon>
        <taxon>Coccidia</taxon>
        <taxon>Eucoccidiorida</taxon>
        <taxon>Eimeriorina</taxon>
        <taxon>Sarcocystidae</taxon>
        <taxon>Cystoisospora</taxon>
    </lineage>
</organism>
<evidence type="ECO:0000313" key="3">
    <source>
        <dbReference type="Proteomes" id="UP000221165"/>
    </source>
</evidence>
<dbReference type="RefSeq" id="XP_067920425.1">
    <property type="nucleotide sequence ID" value="XM_068067599.1"/>
</dbReference>
<evidence type="ECO:0000313" key="2">
    <source>
        <dbReference type="EMBL" id="PHJ18719.1"/>
    </source>
</evidence>